<dbReference type="GO" id="GO:0004842">
    <property type="term" value="F:ubiquitin-protein transferase activity"/>
    <property type="evidence" value="ECO:0007669"/>
    <property type="project" value="InterPro"/>
</dbReference>
<proteinExistence type="predicted"/>
<feature type="non-terminal residue" evidence="3">
    <location>
        <position position="1"/>
    </location>
</feature>
<keyword evidence="1" id="KW-0175">Coiled coil</keyword>
<feature type="region of interest" description="Disordered" evidence="2">
    <location>
        <begin position="374"/>
        <end position="397"/>
    </location>
</feature>
<dbReference type="SUPFAM" id="SSF159034">
    <property type="entry name" value="Mib/herc2 domain-like"/>
    <property type="match status" value="1"/>
</dbReference>
<feature type="compositionally biased region" description="Low complexity" evidence="2">
    <location>
        <begin position="563"/>
        <end position="575"/>
    </location>
</feature>
<dbReference type="AlphaFoldDB" id="A0A699YIQ4"/>
<comment type="caution">
    <text evidence="3">The sequence shown here is derived from an EMBL/GenBank/DDBJ whole genome shotgun (WGS) entry which is preliminary data.</text>
</comment>
<sequence length="1173" mass="122433">TILDGSDKATQVGELKRMVSPGHWEVRWADGHTNVYRTGARNRFQLCFVNHHEAAGSPLMAATVDSLITAGVKRIPVIDGPHVVTLDGLAPTTVPDELLQASREKPVRQQPWQQLLPLPDYSMASGDGDVEEVDVEAVRERMQHLLALRHGQSMTAPPSSMDVFHGLMHVLKVVHAKAKASVAADAAVIEAKREDASELKPFDYQSATGLLAEVWTALTQLRDAEAAAADALEFAEQAVTAPSIAEEVDMEQAKKAREESEAAASHAAEAQHRMFPAAIEAIKASVTNMTETMRSKLLDSEALHAAVHLASKHSMEARKASDAAEKACKAAEEELIMARDNTTRKEQELDKAKSAVNSCNKLLEAAEEEVKQAQASIPDVKDSSAPSKGANERLVGAETTRTDAAERLEKVRAAMAFAAEELERSKAAEQAAYTSLIDKQQQASALAKVYSTALAAEKVASRAARTLDPGSEVLEKAGAPSQLEQAAQCAAVSEQALGMLRELRAKMPASLRAPMAVARLLGKSCSVVALVGAAAAVEWSRTSCLDMEQFMLDMEADAEAAIQAATASSTSPSLSGMGGSTIGQGSSRAGGSGGAAVAGYTPKLPDIKRVDELLDRVRSSLLSSLAQYKRLMPLIGSETSLVQRNAVPEAATDLQCISQGDAQPEDEVEAAADQQPKPVLEDKPRVLNAVVLAQGLERAVLCAAQAMDKLASTAAANVTAAALDAAAAAAAVTVQSSNPSGAADKLAAVAADALPRALRAARVAALAMEAAKLLPAPVDIPVSDTKLAATITALVRSTQNAFVAAQKDVAKLVNDAAAKLMKTVVGAAATPASAYFTAYCHLSISAPDPEESQYWATEAQAVWPKARAGVEAALAALAPQPPAPVVLQEEDSKEGLEGEEQAMLVATAALFRLVIIFAAGLAVKLGNAAADWAIKLMESITNSSDIERIPRNISLAAARMEMGGSPTPAAVPTTAASSQVADGQAGVGASHPESVVRVLQGLSSPLAMCDTAFRQAGDHTGLDSVEDSLQSILQVASEAAWTRVNLCLEQLEELEQKLDERGGAPTEEEGLEALGLASCAVAAAQSAAALLPLLPLVLPEEQSGSASPGMFHGGGIAAGTNPAAVRTNTAQLQRWAPNIANMRASAALVVQGLMHAQAAATEQLETITLPYDV</sequence>
<dbReference type="GO" id="GO:0046872">
    <property type="term" value="F:metal ion binding"/>
    <property type="evidence" value="ECO:0007669"/>
    <property type="project" value="InterPro"/>
</dbReference>
<name>A0A699YIQ4_HAELA</name>
<dbReference type="Gene3D" id="1.10.287.620">
    <property type="entry name" value="Helix Hairpins"/>
    <property type="match status" value="1"/>
</dbReference>
<evidence type="ECO:0000256" key="1">
    <source>
        <dbReference type="SAM" id="Coils"/>
    </source>
</evidence>
<evidence type="ECO:0000313" key="4">
    <source>
        <dbReference type="Proteomes" id="UP000485058"/>
    </source>
</evidence>
<evidence type="ECO:0000313" key="3">
    <source>
        <dbReference type="EMBL" id="GFH10060.1"/>
    </source>
</evidence>
<gene>
    <name evidence="3" type="ORF">HaLaN_05307</name>
</gene>
<organism evidence="3 4">
    <name type="scientific">Haematococcus lacustris</name>
    <name type="common">Green alga</name>
    <name type="synonym">Haematococcus pluvialis</name>
    <dbReference type="NCBI Taxonomy" id="44745"/>
    <lineage>
        <taxon>Eukaryota</taxon>
        <taxon>Viridiplantae</taxon>
        <taxon>Chlorophyta</taxon>
        <taxon>core chlorophytes</taxon>
        <taxon>Chlorophyceae</taxon>
        <taxon>CS clade</taxon>
        <taxon>Chlamydomonadales</taxon>
        <taxon>Haematococcaceae</taxon>
        <taxon>Haematococcus</taxon>
    </lineage>
</organism>
<feature type="coiled-coil region" evidence="1">
    <location>
        <begin position="408"/>
        <end position="439"/>
    </location>
</feature>
<feature type="region of interest" description="Disordered" evidence="2">
    <location>
        <begin position="563"/>
        <end position="595"/>
    </location>
</feature>
<keyword evidence="4" id="KW-1185">Reference proteome</keyword>
<reference evidence="3 4" key="1">
    <citation type="submission" date="2020-02" db="EMBL/GenBank/DDBJ databases">
        <title>Draft genome sequence of Haematococcus lacustris strain NIES-144.</title>
        <authorList>
            <person name="Morimoto D."/>
            <person name="Nakagawa S."/>
            <person name="Yoshida T."/>
            <person name="Sawayama S."/>
        </authorList>
    </citation>
    <scope>NUCLEOTIDE SEQUENCE [LARGE SCALE GENOMIC DNA]</scope>
    <source>
        <strain evidence="3 4">NIES-144</strain>
    </source>
</reference>
<dbReference type="Proteomes" id="UP000485058">
    <property type="component" value="Unassembled WGS sequence"/>
</dbReference>
<dbReference type="InterPro" id="IPR037252">
    <property type="entry name" value="Mib_Herc2_sf"/>
</dbReference>
<protein>
    <submittedName>
        <fullName evidence="3">Uncharacterized protein</fullName>
    </submittedName>
</protein>
<dbReference type="EMBL" id="BLLF01000284">
    <property type="protein sequence ID" value="GFH10060.1"/>
    <property type="molecule type" value="Genomic_DNA"/>
</dbReference>
<evidence type="ECO:0000256" key="2">
    <source>
        <dbReference type="SAM" id="MobiDB-lite"/>
    </source>
</evidence>
<accession>A0A699YIQ4</accession>
<feature type="compositionally biased region" description="Gly residues" evidence="2">
    <location>
        <begin position="576"/>
        <end position="595"/>
    </location>
</feature>